<dbReference type="Proteomes" id="UP001241656">
    <property type="component" value="Chromosome"/>
</dbReference>
<evidence type="ECO:0008006" key="3">
    <source>
        <dbReference type="Google" id="ProtNLM"/>
    </source>
</evidence>
<proteinExistence type="predicted"/>
<name>A0ABY8RBW4_9FLAO</name>
<accession>A0ABY8RBW4</accession>
<dbReference type="RefSeq" id="WP_282904379.1">
    <property type="nucleotide sequence ID" value="NZ_CP124855.1"/>
</dbReference>
<dbReference type="EMBL" id="CP124855">
    <property type="protein sequence ID" value="WHF50984.1"/>
    <property type="molecule type" value="Genomic_DNA"/>
</dbReference>
<organism evidence="1 2">
    <name type="scientific">Chryseobacterium gotjawalense</name>
    <dbReference type="NCBI Taxonomy" id="3042315"/>
    <lineage>
        <taxon>Bacteria</taxon>
        <taxon>Pseudomonadati</taxon>
        <taxon>Bacteroidota</taxon>
        <taxon>Flavobacteriia</taxon>
        <taxon>Flavobacteriales</taxon>
        <taxon>Weeksellaceae</taxon>
        <taxon>Chryseobacterium group</taxon>
        <taxon>Chryseobacterium</taxon>
    </lineage>
</organism>
<evidence type="ECO:0000313" key="2">
    <source>
        <dbReference type="Proteomes" id="UP001241656"/>
    </source>
</evidence>
<gene>
    <name evidence="1" type="ORF">QGN23_11155</name>
</gene>
<keyword evidence="2" id="KW-1185">Reference proteome</keyword>
<evidence type="ECO:0000313" key="1">
    <source>
        <dbReference type="EMBL" id="WHF50984.1"/>
    </source>
</evidence>
<reference evidence="1 2" key="1">
    <citation type="submission" date="2023-05" db="EMBL/GenBank/DDBJ databases">
        <title>Genomic insight into Chryseobacterium sp. wdc7 isolated forest soil (Gotjawal).</title>
        <authorList>
            <person name="Park S.-J."/>
        </authorList>
    </citation>
    <scope>NUCLEOTIDE SEQUENCE [LARGE SCALE GENOMIC DNA]</scope>
    <source>
        <strain evidence="2">wdc7</strain>
    </source>
</reference>
<protein>
    <recommendedName>
        <fullName evidence="3">Helix-turn-helix domain-containing protein</fullName>
    </recommendedName>
</protein>
<sequence length="242" mass="27796">MISNYHNLIQRFWEYNNGQPLGSTALLIYFYLLKLGHDQNSYSVSISDIKVAKELGLTRKTVKVTKEKLQNSGVIKYVTKNGLACTYTIIPDYLFQTLESETKPPDTSIPKVHQPRIRQKDIKISDAVGPKIQSPECSIEKWPPETRLHKRKSAPIPTLEQVYSYVKSLQMYDSSLDEPVKMKYLDWINNGWKNNFDRPISDWKSTIKNALPYLQSSSKSNTVLIPTIPTIRRIKATSNSEE</sequence>